<dbReference type="OrthoDB" id="7239898at2"/>
<dbReference type="GO" id="GO:0016705">
    <property type="term" value="F:oxidoreductase activity, acting on paired donors, with incorporation or reduction of molecular oxygen"/>
    <property type="evidence" value="ECO:0007669"/>
    <property type="project" value="InterPro"/>
</dbReference>
<organism evidence="2 3">
    <name type="scientific">Aquibium carbonis</name>
    <dbReference type="NCBI Taxonomy" id="2495581"/>
    <lineage>
        <taxon>Bacteria</taxon>
        <taxon>Pseudomonadati</taxon>
        <taxon>Pseudomonadota</taxon>
        <taxon>Alphaproteobacteria</taxon>
        <taxon>Hyphomicrobiales</taxon>
        <taxon>Phyllobacteriaceae</taxon>
        <taxon>Aquibium</taxon>
    </lineage>
</organism>
<gene>
    <name evidence="2" type="ORF">EJC49_22335</name>
</gene>
<dbReference type="Gene3D" id="3.20.20.30">
    <property type="entry name" value="Luciferase-like domain"/>
    <property type="match status" value="1"/>
</dbReference>
<dbReference type="InterPro" id="IPR011251">
    <property type="entry name" value="Luciferase-like_dom"/>
</dbReference>
<evidence type="ECO:0000313" key="3">
    <source>
        <dbReference type="Proteomes" id="UP000278398"/>
    </source>
</evidence>
<sequence>MKFYMMHLMPYADLDLDYDQKYNSAWITLPNSYYDPKKGAKLYNRYLDELEYADQLGFDGVCVNEHHQNAYGLMPQPGVMAGALARRTKKVKIAILGRALPLLNNPVTVAEEFAMVDNITEGRFIAGFVRGIGAEYHAWSSNPADSHDRFHEAHDLIIRAWTETGPFAFEGKHYQFEYVNLWPRPYQTPRPPIWIPSQGSSETIEWASHPDRRYTYLQTFTPVAMLARYMQMYKDMAAEHGYEASEDQLGWSVPVYVAETDEIARREAKPHIENFLNKFLRMPKEMLLPPGYLSLKSMLGVMKAKSAIGGQQTIDDVIDKGMFICGSPETVRQRLEQYQSEIGFGHLLTLLQFGTLPAELTRKNMELYATSVMPWLRERRAAKTQVAAE</sequence>
<dbReference type="PANTHER" id="PTHR30137">
    <property type="entry name" value="LUCIFERASE-LIKE MONOOXYGENASE"/>
    <property type="match status" value="1"/>
</dbReference>
<dbReference type="AlphaFoldDB" id="A0A429YPZ7"/>
<comment type="caution">
    <text evidence="2">The sequence shown here is derived from an EMBL/GenBank/DDBJ whole genome shotgun (WGS) entry which is preliminary data.</text>
</comment>
<dbReference type="PANTHER" id="PTHR30137:SF6">
    <property type="entry name" value="LUCIFERASE-LIKE MONOOXYGENASE"/>
    <property type="match status" value="1"/>
</dbReference>
<evidence type="ECO:0000313" key="2">
    <source>
        <dbReference type="EMBL" id="RST83503.1"/>
    </source>
</evidence>
<dbReference type="SUPFAM" id="SSF51679">
    <property type="entry name" value="Bacterial luciferase-like"/>
    <property type="match status" value="1"/>
</dbReference>
<dbReference type="EMBL" id="RWKW01000102">
    <property type="protein sequence ID" value="RST83503.1"/>
    <property type="molecule type" value="Genomic_DNA"/>
</dbReference>
<keyword evidence="3" id="KW-1185">Reference proteome</keyword>
<dbReference type="InterPro" id="IPR050766">
    <property type="entry name" value="Bact_Lucif_Oxidored"/>
</dbReference>
<protein>
    <submittedName>
        <fullName evidence="2">LLM class flavin-dependent oxidoreductase</fullName>
    </submittedName>
</protein>
<dbReference type="Pfam" id="PF00296">
    <property type="entry name" value="Bac_luciferase"/>
    <property type="match status" value="1"/>
</dbReference>
<dbReference type="InterPro" id="IPR036661">
    <property type="entry name" value="Luciferase-like_sf"/>
</dbReference>
<evidence type="ECO:0000259" key="1">
    <source>
        <dbReference type="Pfam" id="PF00296"/>
    </source>
</evidence>
<feature type="domain" description="Luciferase-like" evidence="1">
    <location>
        <begin position="43"/>
        <end position="340"/>
    </location>
</feature>
<name>A0A429YPZ7_9HYPH</name>
<reference evidence="2 3" key="1">
    <citation type="submission" date="2018-12" db="EMBL/GenBank/DDBJ databases">
        <title>Mesorhizobium carbonis sp. nov., isolated from coal mine water.</title>
        <authorList>
            <person name="Xin W."/>
            <person name="Xu Z."/>
            <person name="Xiang F."/>
            <person name="Zhang J."/>
            <person name="Xi L."/>
            <person name="Liu J."/>
        </authorList>
    </citation>
    <scope>NUCLEOTIDE SEQUENCE [LARGE SCALE GENOMIC DNA]</scope>
    <source>
        <strain evidence="2 3">B2.3</strain>
    </source>
</reference>
<proteinExistence type="predicted"/>
<dbReference type="Proteomes" id="UP000278398">
    <property type="component" value="Unassembled WGS sequence"/>
</dbReference>
<accession>A0A429YPZ7</accession>
<dbReference type="GO" id="GO:0005829">
    <property type="term" value="C:cytosol"/>
    <property type="evidence" value="ECO:0007669"/>
    <property type="project" value="TreeGrafter"/>
</dbReference>
<dbReference type="RefSeq" id="WP_126702145.1">
    <property type="nucleotide sequence ID" value="NZ_RWKW01000102.1"/>
</dbReference>